<gene>
    <name evidence="1" type="ORF">POCTA_138.1.T1500080</name>
</gene>
<name>A0A8S1Y9I2_PAROT</name>
<reference evidence="1" key="1">
    <citation type="submission" date="2021-01" db="EMBL/GenBank/DDBJ databases">
        <authorList>
            <consortium name="Genoscope - CEA"/>
            <person name="William W."/>
        </authorList>
    </citation>
    <scope>NUCLEOTIDE SEQUENCE</scope>
</reference>
<dbReference type="Proteomes" id="UP000683925">
    <property type="component" value="Unassembled WGS sequence"/>
</dbReference>
<accession>A0A8S1Y9I2</accession>
<evidence type="ECO:0000313" key="2">
    <source>
        <dbReference type="Proteomes" id="UP000683925"/>
    </source>
</evidence>
<organism evidence="1 2">
    <name type="scientific">Paramecium octaurelia</name>
    <dbReference type="NCBI Taxonomy" id="43137"/>
    <lineage>
        <taxon>Eukaryota</taxon>
        <taxon>Sar</taxon>
        <taxon>Alveolata</taxon>
        <taxon>Ciliophora</taxon>
        <taxon>Intramacronucleata</taxon>
        <taxon>Oligohymenophorea</taxon>
        <taxon>Peniculida</taxon>
        <taxon>Parameciidae</taxon>
        <taxon>Paramecium</taxon>
    </lineage>
</organism>
<dbReference type="AlphaFoldDB" id="A0A8S1Y9I2"/>
<comment type="caution">
    <text evidence="1">The sequence shown here is derived from an EMBL/GenBank/DDBJ whole genome shotgun (WGS) entry which is preliminary data.</text>
</comment>
<evidence type="ECO:0000313" key="1">
    <source>
        <dbReference type="EMBL" id="CAD8210270.1"/>
    </source>
</evidence>
<protein>
    <submittedName>
        <fullName evidence="1">Uncharacterized protein</fullName>
    </submittedName>
</protein>
<dbReference type="EMBL" id="CAJJDP010000152">
    <property type="protein sequence ID" value="CAD8210270.1"/>
    <property type="molecule type" value="Genomic_DNA"/>
</dbReference>
<sequence>MSLIQLYQICLNPQLKFTIQKGVVSLTIEIQNIITEIHLFINNYDLIQQETIQNQGVRQQQGKLKKFYPLYVITGSQQLLEQFAMHFKRQTENVYVFIRELWGSRKNSFQTYI</sequence>
<proteinExistence type="predicted"/>
<keyword evidence="2" id="KW-1185">Reference proteome</keyword>